<protein>
    <submittedName>
        <fullName evidence="1">Uncharacterized protein</fullName>
    </submittedName>
</protein>
<reference evidence="1 2" key="1">
    <citation type="journal article" date="2018" name="J. Allergy Clin. Immunol.">
        <title>High-quality assembly of Dermatophagoides pteronyssinus genome and transcriptome reveals a wide range of novel allergens.</title>
        <authorList>
            <person name="Liu X.Y."/>
            <person name="Yang K.Y."/>
            <person name="Wang M.Q."/>
            <person name="Kwok J.S."/>
            <person name="Zeng X."/>
            <person name="Yang Z."/>
            <person name="Xiao X.J."/>
            <person name="Lau C.P."/>
            <person name="Li Y."/>
            <person name="Huang Z.M."/>
            <person name="Ba J.G."/>
            <person name="Yim A.K."/>
            <person name="Ouyang C.Y."/>
            <person name="Ngai S.M."/>
            <person name="Chan T.F."/>
            <person name="Leung E.L."/>
            <person name="Liu L."/>
            <person name="Liu Z.G."/>
            <person name="Tsui S.K."/>
        </authorList>
    </citation>
    <scope>NUCLEOTIDE SEQUENCE [LARGE SCALE GENOMIC DNA]</scope>
    <source>
        <strain evidence="1">Derp</strain>
    </source>
</reference>
<organism evidence="1 2">
    <name type="scientific">Dermatophagoides pteronyssinus</name>
    <name type="common">European house dust mite</name>
    <dbReference type="NCBI Taxonomy" id="6956"/>
    <lineage>
        <taxon>Eukaryota</taxon>
        <taxon>Metazoa</taxon>
        <taxon>Ecdysozoa</taxon>
        <taxon>Arthropoda</taxon>
        <taxon>Chelicerata</taxon>
        <taxon>Arachnida</taxon>
        <taxon>Acari</taxon>
        <taxon>Acariformes</taxon>
        <taxon>Sarcoptiformes</taxon>
        <taxon>Astigmata</taxon>
        <taxon>Psoroptidia</taxon>
        <taxon>Analgoidea</taxon>
        <taxon>Pyroglyphidae</taxon>
        <taxon>Dermatophagoidinae</taxon>
        <taxon>Dermatophagoides</taxon>
    </lineage>
</organism>
<proteinExistence type="predicted"/>
<gene>
    <name evidence="1" type="ORF">DERP_006545</name>
</gene>
<comment type="caution">
    <text evidence="1">The sequence shown here is derived from an EMBL/GenBank/DDBJ whole genome shotgun (WGS) entry which is preliminary data.</text>
</comment>
<evidence type="ECO:0000313" key="2">
    <source>
        <dbReference type="Proteomes" id="UP000887458"/>
    </source>
</evidence>
<keyword evidence="2" id="KW-1185">Reference proteome</keyword>
<dbReference type="EMBL" id="NJHN03000129">
    <property type="protein sequence ID" value="KAH9412583.1"/>
    <property type="molecule type" value="Genomic_DNA"/>
</dbReference>
<name>A0ABQ8IQH5_DERPT</name>
<dbReference type="Proteomes" id="UP000887458">
    <property type="component" value="Unassembled WGS sequence"/>
</dbReference>
<reference evidence="1 2" key="2">
    <citation type="journal article" date="2022" name="Mol. Biol. Evol.">
        <title>Comparative Genomics Reveals Insights into the Divergent Evolution of Astigmatic Mites and Household Pest Adaptations.</title>
        <authorList>
            <person name="Xiong Q."/>
            <person name="Wan A.T."/>
            <person name="Liu X."/>
            <person name="Fung C.S."/>
            <person name="Xiao X."/>
            <person name="Malainual N."/>
            <person name="Hou J."/>
            <person name="Wang L."/>
            <person name="Wang M."/>
            <person name="Yang K.Y."/>
            <person name="Cui Y."/>
            <person name="Leung E.L."/>
            <person name="Nong W."/>
            <person name="Shin S.K."/>
            <person name="Au S.W."/>
            <person name="Jeong K.Y."/>
            <person name="Chew F.T."/>
            <person name="Hui J.H."/>
            <person name="Leung T.F."/>
            <person name="Tungtrongchitr A."/>
            <person name="Zhong N."/>
            <person name="Liu Z."/>
            <person name="Tsui S.K."/>
        </authorList>
    </citation>
    <scope>NUCLEOTIDE SEQUENCE [LARGE SCALE GENOMIC DNA]</scope>
    <source>
        <strain evidence="1">Derp</strain>
    </source>
</reference>
<accession>A0ABQ8IQH5</accession>
<evidence type="ECO:0000313" key="1">
    <source>
        <dbReference type="EMBL" id="KAH9412583.1"/>
    </source>
</evidence>
<sequence length="72" mass="8550">MLNPNLSITNLLINYFNQIFMINNHEDNICQFSGMNHHNHQRQQSQIDVNCPLIVVDYHHMKIENLCFVDHS</sequence>